<dbReference type="AlphaFoldDB" id="A0A7J7KFY8"/>
<feature type="region of interest" description="Disordered" evidence="1">
    <location>
        <begin position="76"/>
        <end position="111"/>
    </location>
</feature>
<feature type="compositionally biased region" description="Polar residues" evidence="1">
    <location>
        <begin position="101"/>
        <end position="111"/>
    </location>
</feature>
<proteinExistence type="predicted"/>
<reference evidence="2" key="1">
    <citation type="submission" date="2020-06" db="EMBL/GenBank/DDBJ databases">
        <title>Draft genome of Bugula neritina, a colonial animal packing powerful symbionts and potential medicines.</title>
        <authorList>
            <person name="Rayko M."/>
        </authorList>
    </citation>
    <scope>NUCLEOTIDE SEQUENCE [LARGE SCALE GENOMIC DNA]</scope>
    <source>
        <strain evidence="2">Kwan_BN1</strain>
    </source>
</reference>
<feature type="compositionally biased region" description="Polar residues" evidence="1">
    <location>
        <begin position="267"/>
        <end position="276"/>
    </location>
</feature>
<sequence>MPLKALLDKGSFNLLADKTLMTEQIVSSPTATPKVSAQCLSQEEPLLESAQNKQAPVRTNFQVSSFGCYKPPVTIDSSSQLTSSCTKRGEKVSSPEPPASTMPTNQPESQQLPENWCPFAVKSPCSMESPQPAMNCKRQNNVQSTSAAPATDTVLQGDDLFGQWSKTKLQPFTLQKRFAEEVKCKTKKKQAPAAKNCRKGSSMCSSPATTCTLPNSGTELIALENIKQKNVPCTPPPSMALSNPPLDPPSSVELLDPASVGSAKPENISSPPISMGSTDSHIKDIDVIDDFGLDLEWIVKETGFDPFDLASASPVKDCSQGGQLGLSNQEILDYINNLKP</sequence>
<gene>
    <name evidence="2" type="ORF">EB796_005124</name>
</gene>
<dbReference type="Proteomes" id="UP000593567">
    <property type="component" value="Unassembled WGS sequence"/>
</dbReference>
<feature type="region of interest" description="Disordered" evidence="1">
    <location>
        <begin position="257"/>
        <end position="276"/>
    </location>
</feature>
<feature type="compositionally biased region" description="Polar residues" evidence="1">
    <location>
        <begin position="76"/>
        <end position="86"/>
    </location>
</feature>
<name>A0A7J7KFY8_BUGNE</name>
<comment type="caution">
    <text evidence="2">The sequence shown here is derived from an EMBL/GenBank/DDBJ whole genome shotgun (WGS) entry which is preliminary data.</text>
</comment>
<evidence type="ECO:0000313" key="2">
    <source>
        <dbReference type="EMBL" id="KAF6036568.1"/>
    </source>
</evidence>
<accession>A0A7J7KFY8</accession>
<evidence type="ECO:0000313" key="3">
    <source>
        <dbReference type="Proteomes" id="UP000593567"/>
    </source>
</evidence>
<organism evidence="2 3">
    <name type="scientific">Bugula neritina</name>
    <name type="common">Brown bryozoan</name>
    <name type="synonym">Sertularia neritina</name>
    <dbReference type="NCBI Taxonomy" id="10212"/>
    <lineage>
        <taxon>Eukaryota</taxon>
        <taxon>Metazoa</taxon>
        <taxon>Spiralia</taxon>
        <taxon>Lophotrochozoa</taxon>
        <taxon>Bryozoa</taxon>
        <taxon>Gymnolaemata</taxon>
        <taxon>Cheilostomatida</taxon>
        <taxon>Flustrina</taxon>
        <taxon>Buguloidea</taxon>
        <taxon>Bugulidae</taxon>
        <taxon>Bugula</taxon>
    </lineage>
</organism>
<evidence type="ECO:0000256" key="1">
    <source>
        <dbReference type="SAM" id="MobiDB-lite"/>
    </source>
</evidence>
<protein>
    <submittedName>
        <fullName evidence="2">Uncharacterized protein</fullName>
    </submittedName>
</protein>
<keyword evidence="3" id="KW-1185">Reference proteome</keyword>
<dbReference type="EMBL" id="VXIV02000701">
    <property type="protein sequence ID" value="KAF6036568.1"/>
    <property type="molecule type" value="Genomic_DNA"/>
</dbReference>